<dbReference type="AlphaFoldDB" id="A0A975FR04"/>
<evidence type="ECO:0000256" key="2">
    <source>
        <dbReference type="PIRSR" id="PIRSR637460-2"/>
    </source>
</evidence>
<reference evidence="5" key="1">
    <citation type="submission" date="2021-03" db="EMBL/GenBank/DDBJ databases">
        <title>Agromyces archimandritus sp. nov., isolated from the cockroach Archimandrita tessellata.</title>
        <authorList>
            <person name="Guzman J."/>
            <person name="Ortuzar M."/>
            <person name="Poehlein A."/>
            <person name="Daniel R."/>
            <person name="Trujillo M."/>
            <person name="Vilcinskas A."/>
        </authorList>
    </citation>
    <scope>NUCLEOTIDE SEQUENCE</scope>
    <source>
        <strain evidence="5">G127AT</strain>
    </source>
</reference>
<feature type="active site" description="Nucleophile" evidence="1">
    <location>
        <position position="82"/>
    </location>
</feature>
<feature type="signal peptide" evidence="3">
    <location>
        <begin position="1"/>
        <end position="31"/>
    </location>
</feature>
<dbReference type="GO" id="GO:0004806">
    <property type="term" value="F:triacylglycerol lipase activity"/>
    <property type="evidence" value="ECO:0007669"/>
    <property type="project" value="TreeGrafter"/>
</dbReference>
<evidence type="ECO:0000313" key="5">
    <source>
        <dbReference type="EMBL" id="QTX05626.1"/>
    </source>
</evidence>
<dbReference type="Gene3D" id="3.40.50.1110">
    <property type="entry name" value="SGNH hydrolase"/>
    <property type="match status" value="1"/>
</dbReference>
<feature type="domain" description="SGNH hydrolase-type esterase" evidence="4">
    <location>
        <begin position="79"/>
        <end position="274"/>
    </location>
</feature>
<dbReference type="SUPFAM" id="SSF52266">
    <property type="entry name" value="SGNH hydrolase"/>
    <property type="match status" value="1"/>
</dbReference>
<dbReference type="InterPro" id="IPR037460">
    <property type="entry name" value="SEST-like"/>
</dbReference>
<evidence type="ECO:0000259" key="4">
    <source>
        <dbReference type="Pfam" id="PF13472"/>
    </source>
</evidence>
<feature type="disulfide bond" evidence="2">
    <location>
        <begin position="161"/>
        <end position="166"/>
    </location>
</feature>
<proteinExistence type="predicted"/>
<dbReference type="KEGG" id="aarc:G127AT_05320"/>
<protein>
    <recommendedName>
        <fullName evidence="4">SGNH hydrolase-type esterase domain-containing protein</fullName>
    </recommendedName>
</protein>
<feature type="disulfide bond" evidence="2">
    <location>
        <begin position="218"/>
        <end position="270"/>
    </location>
</feature>
<sequence length="336" mass="34373">MVKAKQSKRFGMIGAAVGAVMIVALTIPAGAANATGSDAAGTAQAATGAAVDAASTATGTDALTADAARAAVPTGVVTLGDSFSSGLGSGGYYNDCDNTANAWGNLIFGSSVTNRSLIACSGATMPTVRAQLASIPTGSGRLITVTVGGNDMGFANELKDCFLSNCTDREATLTAKISALVGPLTQLYREIRSATPNDRLIVGGYPLLVPDPGVQSSCSALTFLLTSAERQMVRRLGVQLNDAIDRAAAAAGVPAVTTALETRFAGHEACKNSTSWINGLKITLWSSVDGVDRLTNEAEEVYIEPQAEIVAGWIRDSFHPNGPGQTAYAAAFQAAY</sequence>
<evidence type="ECO:0000256" key="1">
    <source>
        <dbReference type="PIRSR" id="PIRSR637460-1"/>
    </source>
</evidence>
<keyword evidence="2" id="KW-1015">Disulfide bond</keyword>
<dbReference type="GO" id="GO:0019433">
    <property type="term" value="P:triglyceride catabolic process"/>
    <property type="evidence" value="ECO:0007669"/>
    <property type="project" value="TreeGrafter"/>
</dbReference>
<dbReference type="PANTHER" id="PTHR37981:SF1">
    <property type="entry name" value="SGNH HYDROLASE-TYPE ESTERASE DOMAIN-CONTAINING PROTEIN"/>
    <property type="match status" value="1"/>
</dbReference>
<feature type="chain" id="PRO_5038582720" description="SGNH hydrolase-type esterase domain-containing protein" evidence="3">
    <location>
        <begin position="32"/>
        <end position="336"/>
    </location>
</feature>
<dbReference type="InterPro" id="IPR013830">
    <property type="entry name" value="SGNH_hydro"/>
</dbReference>
<dbReference type="RefSeq" id="WP_210900787.1">
    <property type="nucleotide sequence ID" value="NZ_CP071696.1"/>
</dbReference>
<dbReference type="EMBL" id="CP071696">
    <property type="protein sequence ID" value="QTX05626.1"/>
    <property type="molecule type" value="Genomic_DNA"/>
</dbReference>
<gene>
    <name evidence="5" type="ORF">G127AT_05320</name>
</gene>
<evidence type="ECO:0000256" key="3">
    <source>
        <dbReference type="SAM" id="SignalP"/>
    </source>
</evidence>
<keyword evidence="6" id="KW-1185">Reference proteome</keyword>
<dbReference type="Pfam" id="PF13472">
    <property type="entry name" value="Lipase_GDSL_2"/>
    <property type="match status" value="1"/>
</dbReference>
<feature type="active site" evidence="1">
    <location>
        <position position="319"/>
    </location>
</feature>
<dbReference type="Proteomes" id="UP000671914">
    <property type="component" value="Chromosome"/>
</dbReference>
<feature type="disulfide bond" evidence="2">
    <location>
        <begin position="96"/>
        <end position="120"/>
    </location>
</feature>
<evidence type="ECO:0000313" key="6">
    <source>
        <dbReference type="Proteomes" id="UP000671914"/>
    </source>
</evidence>
<keyword evidence="3" id="KW-0732">Signal</keyword>
<dbReference type="InterPro" id="IPR036514">
    <property type="entry name" value="SGNH_hydro_sf"/>
</dbReference>
<accession>A0A975FR04</accession>
<dbReference type="PANTHER" id="PTHR37981">
    <property type="entry name" value="LIPASE 2"/>
    <property type="match status" value="1"/>
</dbReference>
<organism evidence="5 6">
    <name type="scientific">Agromyces archimandritae</name>
    <dbReference type="NCBI Taxonomy" id="2781962"/>
    <lineage>
        <taxon>Bacteria</taxon>
        <taxon>Bacillati</taxon>
        <taxon>Actinomycetota</taxon>
        <taxon>Actinomycetes</taxon>
        <taxon>Micrococcales</taxon>
        <taxon>Microbacteriaceae</taxon>
        <taxon>Agromyces</taxon>
    </lineage>
</organism>
<name>A0A975FR04_9MICO</name>